<dbReference type="PANTHER" id="PTHR34217">
    <property type="entry name" value="METAL-DEPENDENT CARBOXYPEPTIDASE"/>
    <property type="match status" value="1"/>
</dbReference>
<dbReference type="SUPFAM" id="SSF55486">
    <property type="entry name" value="Metalloproteases ('zincins'), catalytic domain"/>
    <property type="match status" value="1"/>
</dbReference>
<reference evidence="1" key="1">
    <citation type="journal article" date="2020" name="Fungal Divers.">
        <title>Resolving the Mortierellaceae phylogeny through synthesis of multi-gene phylogenetics and phylogenomics.</title>
        <authorList>
            <person name="Vandepol N."/>
            <person name="Liber J."/>
            <person name="Desiro A."/>
            <person name="Na H."/>
            <person name="Kennedy M."/>
            <person name="Barry K."/>
            <person name="Grigoriev I.V."/>
            <person name="Miller A.N."/>
            <person name="O'Donnell K."/>
            <person name="Stajich J.E."/>
            <person name="Bonito G."/>
        </authorList>
    </citation>
    <scope>NUCLEOTIDE SEQUENCE</scope>
    <source>
        <strain evidence="1">NVP1</strain>
    </source>
</reference>
<name>A0A9P5VK52_9FUNG</name>
<comment type="caution">
    <text evidence="1">The sequence shown here is derived from an EMBL/GenBank/DDBJ whole genome shotgun (WGS) entry which is preliminary data.</text>
</comment>
<dbReference type="PROSITE" id="PS52034">
    <property type="entry name" value="PEPTIDASE_M32"/>
    <property type="match status" value="1"/>
</dbReference>
<dbReference type="InterPro" id="IPR001333">
    <property type="entry name" value="Peptidase_M32_Taq"/>
</dbReference>
<gene>
    <name evidence="1" type="ORF">BG006_008461</name>
</gene>
<sequence length="142" mass="16383">MTTRYTASKLKEGIVCTVHEGGHSLYEQGRNAEERMVALSKPFWTHILPLVKAKFPEHESLQPVTMEQFYNVWSRVDPSFIRVEADEITYGLHIILRYKIEKALIEGDITVVGVLGLWNAKMKEYLRVEVIEDHLGCLQDTH</sequence>
<dbReference type="Gene3D" id="1.10.1370.30">
    <property type="match status" value="2"/>
</dbReference>
<evidence type="ECO:0000313" key="1">
    <source>
        <dbReference type="EMBL" id="KAF9328342.1"/>
    </source>
</evidence>
<dbReference type="PANTHER" id="PTHR34217:SF1">
    <property type="entry name" value="CARBOXYPEPTIDASE 1"/>
    <property type="match status" value="1"/>
</dbReference>
<dbReference type="GO" id="GO:0006508">
    <property type="term" value="P:proteolysis"/>
    <property type="evidence" value="ECO:0007669"/>
    <property type="project" value="InterPro"/>
</dbReference>
<dbReference type="EMBL" id="JAAAUY010000574">
    <property type="protein sequence ID" value="KAF9328342.1"/>
    <property type="molecule type" value="Genomic_DNA"/>
</dbReference>
<evidence type="ECO:0000313" key="2">
    <source>
        <dbReference type="Proteomes" id="UP000696485"/>
    </source>
</evidence>
<proteinExistence type="predicted"/>
<accession>A0A9P5VK52</accession>
<dbReference type="Proteomes" id="UP000696485">
    <property type="component" value="Unassembled WGS sequence"/>
</dbReference>
<dbReference type="GO" id="GO:0004181">
    <property type="term" value="F:metallocarboxypeptidase activity"/>
    <property type="evidence" value="ECO:0007669"/>
    <property type="project" value="InterPro"/>
</dbReference>
<dbReference type="AlphaFoldDB" id="A0A9P5VK52"/>
<keyword evidence="2" id="KW-1185">Reference proteome</keyword>
<protein>
    <submittedName>
        <fullName evidence="1">Uncharacterized protein</fullName>
    </submittedName>
</protein>
<organism evidence="1 2">
    <name type="scientific">Podila minutissima</name>
    <dbReference type="NCBI Taxonomy" id="64525"/>
    <lineage>
        <taxon>Eukaryota</taxon>
        <taxon>Fungi</taxon>
        <taxon>Fungi incertae sedis</taxon>
        <taxon>Mucoromycota</taxon>
        <taxon>Mortierellomycotina</taxon>
        <taxon>Mortierellomycetes</taxon>
        <taxon>Mortierellales</taxon>
        <taxon>Mortierellaceae</taxon>
        <taxon>Podila</taxon>
    </lineage>
</organism>
<dbReference type="Pfam" id="PF02074">
    <property type="entry name" value="Peptidase_M32"/>
    <property type="match status" value="2"/>
</dbReference>